<organism evidence="8">
    <name type="scientific">Timema californicum</name>
    <name type="common">California timema</name>
    <name type="synonym">Walking stick</name>
    <dbReference type="NCBI Taxonomy" id="61474"/>
    <lineage>
        <taxon>Eukaryota</taxon>
        <taxon>Metazoa</taxon>
        <taxon>Ecdysozoa</taxon>
        <taxon>Arthropoda</taxon>
        <taxon>Hexapoda</taxon>
        <taxon>Insecta</taxon>
        <taxon>Pterygota</taxon>
        <taxon>Neoptera</taxon>
        <taxon>Polyneoptera</taxon>
        <taxon>Phasmatodea</taxon>
        <taxon>Timematodea</taxon>
        <taxon>Timematoidea</taxon>
        <taxon>Timematidae</taxon>
        <taxon>Timema</taxon>
    </lineage>
</organism>
<dbReference type="InterPro" id="IPR047226">
    <property type="entry name" value="KH-I_MEX3_rpt2"/>
</dbReference>
<feature type="compositionally biased region" description="Polar residues" evidence="6">
    <location>
        <begin position="150"/>
        <end position="165"/>
    </location>
</feature>
<dbReference type="Gene3D" id="3.30.40.10">
    <property type="entry name" value="Zinc/RING finger domain, C3HC4 (zinc finger)"/>
    <property type="match status" value="1"/>
</dbReference>
<keyword evidence="2" id="KW-0862">Zinc</keyword>
<dbReference type="PANTHER" id="PTHR23285:SF7">
    <property type="entry name" value="LD09246P1"/>
    <property type="match status" value="1"/>
</dbReference>
<evidence type="ECO:0000313" key="8">
    <source>
        <dbReference type="EMBL" id="CAD7571503.1"/>
    </source>
</evidence>
<dbReference type="AlphaFoldDB" id="A0A7R9P6G1"/>
<dbReference type="SUPFAM" id="SSF54791">
    <property type="entry name" value="Eukaryotic type KH-domain (KH-domain type I)"/>
    <property type="match status" value="2"/>
</dbReference>
<feature type="region of interest" description="Disordered" evidence="6">
    <location>
        <begin position="526"/>
        <end position="547"/>
    </location>
</feature>
<proteinExistence type="predicted"/>
<protein>
    <submittedName>
        <fullName evidence="8">(California timema) hypothetical protein</fullName>
    </submittedName>
</protein>
<dbReference type="InterPro" id="IPR001841">
    <property type="entry name" value="Znf_RING"/>
</dbReference>
<gene>
    <name evidence="8" type="ORF">TCMB3V08_LOCUS4174</name>
</gene>
<dbReference type="FunFam" id="3.30.1370.10:FF:000012">
    <property type="entry name" value="Mex-3 RNA-binding family member D"/>
    <property type="match status" value="1"/>
</dbReference>
<dbReference type="SMART" id="SM00322">
    <property type="entry name" value="KH"/>
    <property type="match status" value="2"/>
</dbReference>
<dbReference type="Pfam" id="PF13920">
    <property type="entry name" value="zf-C3HC4_3"/>
    <property type="match status" value="1"/>
</dbReference>
<evidence type="ECO:0000256" key="5">
    <source>
        <dbReference type="PROSITE-ProRule" id="PRU00175"/>
    </source>
</evidence>
<dbReference type="InterPro" id="IPR013083">
    <property type="entry name" value="Znf_RING/FYVE/PHD"/>
</dbReference>
<dbReference type="FunFam" id="3.30.1370.10:FF:000013">
    <property type="entry name" value="Mex-3 RNA-binding family member B"/>
    <property type="match status" value="1"/>
</dbReference>
<dbReference type="EMBL" id="OE180542">
    <property type="protein sequence ID" value="CAD7571503.1"/>
    <property type="molecule type" value="Genomic_DNA"/>
</dbReference>
<dbReference type="InterPro" id="IPR004088">
    <property type="entry name" value="KH_dom_type_1"/>
</dbReference>
<sequence length="623" mass="65633">MRASSLIIMAAPYCPLPAFRDGPLFLALRLLSSLLLPYWIQARYNTVVTGSIKTRSNTCVRGRLEKIHLWASGTHRSKAAPCTMTYPPIQGLPPLRRTHRSKASPHYDVLTDPRPPPTTTYPPLQGLAHYDVPTDPGPPPLRRTHRAKASPTTTYPPIQGLPTTTYPPTALKHFNKSERFSMIKHIASIFHSNTRREIDPAGAQGRIWRSLPHPPFPAPSPPSNRQGELLLGVVIPPGCKIKALRAKTNTYIKTPVRGEEPVFVVTGRKEDVAKAKREILSAAEHFSQIRASRKNNMAAGGLGAVTGNPPGPPANVPGHVTIQVRVPYRVVGLVVGPKGATIKRIQQQTHTYIVTPSRDKEPVFEVTGMPESVEAARREIEAHIAVRTGVAALPGTTGGGVGFVGTSMLDDSPELLASLYKTGLGTLFSLLDTTANSASTATSGSSDLGGAPNGLTSYPTAASSSSGAFSSGSSSSSSSLSGSGQSGRLGDLVSIWSGSSLDRDEGLGDSPSFDTGTVTSSIWSFPSAPGTGVTTRPSPTASVSPTDSLTSLGSMVLGTGGLTGVGGRRDCLVCGEREVDAALVPCGHNLFCLDCATRMCDNPSSSSCPVCNLPVAQAIRIFS</sequence>
<feature type="region of interest" description="Disordered" evidence="6">
    <location>
        <begin position="460"/>
        <end position="486"/>
    </location>
</feature>
<dbReference type="InterPro" id="IPR047227">
    <property type="entry name" value="MEX3"/>
</dbReference>
<evidence type="ECO:0000256" key="1">
    <source>
        <dbReference type="ARBA" id="ARBA00022771"/>
    </source>
</evidence>
<dbReference type="PANTHER" id="PTHR23285">
    <property type="entry name" value="RING FINGER AND KH DOMAIN CONTAINING PROTEIN 1"/>
    <property type="match status" value="1"/>
</dbReference>
<feature type="compositionally biased region" description="Low complexity" evidence="6">
    <location>
        <begin position="463"/>
        <end position="483"/>
    </location>
</feature>
<reference evidence="8" key="1">
    <citation type="submission" date="2020-11" db="EMBL/GenBank/DDBJ databases">
        <authorList>
            <person name="Tran Van P."/>
        </authorList>
    </citation>
    <scope>NUCLEOTIDE SEQUENCE</scope>
</reference>
<dbReference type="CDD" id="cd16518">
    <property type="entry name" value="RING-HC_MEX3"/>
    <property type="match status" value="1"/>
</dbReference>
<evidence type="ECO:0000256" key="4">
    <source>
        <dbReference type="PROSITE-ProRule" id="PRU00117"/>
    </source>
</evidence>
<evidence type="ECO:0000256" key="6">
    <source>
        <dbReference type="SAM" id="MobiDB-lite"/>
    </source>
</evidence>
<evidence type="ECO:0000259" key="7">
    <source>
        <dbReference type="PROSITE" id="PS50089"/>
    </source>
</evidence>
<keyword evidence="3 4" id="KW-0694">RNA-binding</keyword>
<dbReference type="InterPro" id="IPR036612">
    <property type="entry name" value="KH_dom_type_1_sf"/>
</dbReference>
<dbReference type="GO" id="GO:0008270">
    <property type="term" value="F:zinc ion binding"/>
    <property type="evidence" value="ECO:0007669"/>
    <property type="project" value="UniProtKB-KW"/>
</dbReference>
<dbReference type="SMART" id="SM00184">
    <property type="entry name" value="RING"/>
    <property type="match status" value="1"/>
</dbReference>
<evidence type="ECO:0000256" key="3">
    <source>
        <dbReference type="ARBA" id="ARBA00022884"/>
    </source>
</evidence>
<feature type="region of interest" description="Disordered" evidence="6">
    <location>
        <begin position="105"/>
        <end position="127"/>
    </location>
</feature>
<feature type="domain" description="RING-type" evidence="7">
    <location>
        <begin position="571"/>
        <end position="612"/>
    </location>
</feature>
<dbReference type="Gene3D" id="3.30.1370.10">
    <property type="entry name" value="K Homology domain, type 1"/>
    <property type="match status" value="2"/>
</dbReference>
<keyword evidence="1 5" id="KW-0479">Metal-binding</keyword>
<dbReference type="CDD" id="cd22424">
    <property type="entry name" value="KH-I_MEX3_rpt2"/>
    <property type="match status" value="1"/>
</dbReference>
<dbReference type="SUPFAM" id="SSF57850">
    <property type="entry name" value="RING/U-box"/>
    <property type="match status" value="1"/>
</dbReference>
<feature type="region of interest" description="Disordered" evidence="6">
    <location>
        <begin position="144"/>
        <end position="165"/>
    </location>
</feature>
<dbReference type="GO" id="GO:0003723">
    <property type="term" value="F:RNA binding"/>
    <property type="evidence" value="ECO:0007669"/>
    <property type="project" value="UniProtKB-UniRule"/>
</dbReference>
<feature type="compositionally biased region" description="Polar residues" evidence="6">
    <location>
        <begin position="532"/>
        <end position="547"/>
    </location>
</feature>
<name>A0A7R9P6G1_TIMCA</name>
<dbReference type="InterPro" id="IPR004087">
    <property type="entry name" value="KH_dom"/>
</dbReference>
<accession>A0A7R9P6G1</accession>
<dbReference type="GO" id="GO:0010468">
    <property type="term" value="P:regulation of gene expression"/>
    <property type="evidence" value="ECO:0007669"/>
    <property type="project" value="UniProtKB-ARBA"/>
</dbReference>
<dbReference type="PROSITE" id="PS50084">
    <property type="entry name" value="KH_TYPE_1"/>
    <property type="match status" value="1"/>
</dbReference>
<evidence type="ECO:0000256" key="2">
    <source>
        <dbReference type="ARBA" id="ARBA00022833"/>
    </source>
</evidence>
<dbReference type="PROSITE" id="PS50089">
    <property type="entry name" value="ZF_RING_2"/>
    <property type="match status" value="1"/>
</dbReference>
<keyword evidence="1 5" id="KW-0863">Zinc-finger</keyword>
<dbReference type="Pfam" id="PF00013">
    <property type="entry name" value="KH_1"/>
    <property type="match status" value="2"/>
</dbReference>